<evidence type="ECO:0000256" key="2">
    <source>
        <dbReference type="SAM" id="SignalP"/>
    </source>
</evidence>
<keyword evidence="4" id="KW-1185">Reference proteome</keyword>
<reference evidence="3 4" key="1">
    <citation type="submission" date="2019-04" db="EMBL/GenBank/DDBJ databases">
        <authorList>
            <consortium name="DOE Joint Genome Institute"/>
            <person name="Mondo S."/>
            <person name="Kjaerbolling I."/>
            <person name="Vesth T."/>
            <person name="Frisvad J.C."/>
            <person name="Nybo J.L."/>
            <person name="Theobald S."/>
            <person name="Kildgaard S."/>
            <person name="Isbrandt T."/>
            <person name="Kuo A."/>
            <person name="Sato A."/>
            <person name="Lyhne E.K."/>
            <person name="Kogle M.E."/>
            <person name="Wiebenga A."/>
            <person name="Kun R.S."/>
            <person name="Lubbers R.J."/>
            <person name="Makela M.R."/>
            <person name="Barry K."/>
            <person name="Chovatia M."/>
            <person name="Clum A."/>
            <person name="Daum C."/>
            <person name="Haridas S."/>
            <person name="He G."/>
            <person name="LaButti K."/>
            <person name="Lipzen A."/>
            <person name="Riley R."/>
            <person name="Salamov A."/>
            <person name="Simmons B.A."/>
            <person name="Magnuson J.K."/>
            <person name="Henrissat B."/>
            <person name="Mortensen U.H."/>
            <person name="Larsen T.O."/>
            <person name="Devries R.P."/>
            <person name="Grigoriev I.V."/>
            <person name="Machida M."/>
            <person name="Baker S.E."/>
            <person name="Andersen M.R."/>
            <person name="Cantor M.N."/>
            <person name="Hua S.X."/>
        </authorList>
    </citation>
    <scope>NUCLEOTIDE SEQUENCE [LARGE SCALE GENOMIC DNA]</scope>
    <source>
        <strain evidence="3 4">CBS 117616</strain>
    </source>
</reference>
<keyword evidence="2" id="KW-0732">Signal</keyword>
<feature type="chain" id="PRO_5045788325" description="Secreted protein" evidence="2">
    <location>
        <begin position="20"/>
        <end position="75"/>
    </location>
</feature>
<protein>
    <recommendedName>
        <fullName evidence="5">Secreted protein</fullName>
    </recommendedName>
</protein>
<evidence type="ECO:0008006" key="5">
    <source>
        <dbReference type="Google" id="ProtNLM"/>
    </source>
</evidence>
<organism evidence="3 4">
    <name type="scientific">Aspergillus pseudocaelatus</name>
    <dbReference type="NCBI Taxonomy" id="1825620"/>
    <lineage>
        <taxon>Eukaryota</taxon>
        <taxon>Fungi</taxon>
        <taxon>Dikarya</taxon>
        <taxon>Ascomycota</taxon>
        <taxon>Pezizomycotina</taxon>
        <taxon>Eurotiomycetes</taxon>
        <taxon>Eurotiomycetidae</taxon>
        <taxon>Eurotiales</taxon>
        <taxon>Aspergillaceae</taxon>
        <taxon>Aspergillus</taxon>
        <taxon>Aspergillus subgen. Circumdati</taxon>
    </lineage>
</organism>
<evidence type="ECO:0000313" key="4">
    <source>
        <dbReference type="Proteomes" id="UP000325395"/>
    </source>
</evidence>
<accession>A0ABQ6W3T1</accession>
<sequence length="75" mass="8756">MVGSLLSLMICIPLNPLHPWRSQTKKKKDKVQYPLLLTFHKEDKSQANHLHCRNSPNHPFQATMQITRKEPPDNQ</sequence>
<evidence type="ECO:0000256" key="1">
    <source>
        <dbReference type="SAM" id="MobiDB-lite"/>
    </source>
</evidence>
<evidence type="ECO:0000313" key="3">
    <source>
        <dbReference type="EMBL" id="KAE8411258.1"/>
    </source>
</evidence>
<feature type="signal peptide" evidence="2">
    <location>
        <begin position="1"/>
        <end position="19"/>
    </location>
</feature>
<name>A0ABQ6W3T1_9EURO</name>
<dbReference type="Proteomes" id="UP000325395">
    <property type="component" value="Unassembled WGS sequence"/>
</dbReference>
<gene>
    <name evidence="3" type="ORF">BDV36DRAFT_275414</name>
</gene>
<dbReference type="EMBL" id="ML735884">
    <property type="protein sequence ID" value="KAE8411258.1"/>
    <property type="molecule type" value="Genomic_DNA"/>
</dbReference>
<proteinExistence type="predicted"/>
<feature type="compositionally biased region" description="Polar residues" evidence="1">
    <location>
        <begin position="54"/>
        <end position="66"/>
    </location>
</feature>
<feature type="region of interest" description="Disordered" evidence="1">
    <location>
        <begin position="46"/>
        <end position="75"/>
    </location>
</feature>